<gene>
    <name evidence="1" type="ORF">UA74_17625</name>
</gene>
<evidence type="ECO:0000313" key="2">
    <source>
        <dbReference type="Proteomes" id="UP000185511"/>
    </source>
</evidence>
<name>A0AAC9LCY1_9PSEU</name>
<proteinExistence type="predicted"/>
<reference evidence="2" key="1">
    <citation type="submission" date="2016-06" db="EMBL/GenBank/DDBJ databases">
        <title>Complete genome sequence of Actinoalloteichus fjordicus DSM 46855 (=ADI127-17), type strain of the new species Actinoalloteichus fjordicus.</title>
        <authorList>
            <person name="Ruckert C."/>
            <person name="Nouioui I."/>
            <person name="Willmese J."/>
            <person name="van Wezel G."/>
            <person name="Klenk H.-P."/>
            <person name="Kalinowski J."/>
            <person name="Zotchev S.B."/>
        </authorList>
    </citation>
    <scope>NUCLEOTIDE SEQUENCE [LARGE SCALE GENOMIC DNA]</scope>
    <source>
        <strain evidence="2">ADI127-7</strain>
    </source>
</reference>
<organism evidence="1 2">
    <name type="scientific">Actinoalloteichus fjordicus</name>
    <dbReference type="NCBI Taxonomy" id="1612552"/>
    <lineage>
        <taxon>Bacteria</taxon>
        <taxon>Bacillati</taxon>
        <taxon>Actinomycetota</taxon>
        <taxon>Actinomycetes</taxon>
        <taxon>Pseudonocardiales</taxon>
        <taxon>Pseudonocardiaceae</taxon>
        <taxon>Actinoalloteichus</taxon>
    </lineage>
</organism>
<dbReference type="Proteomes" id="UP000185511">
    <property type="component" value="Chromosome"/>
</dbReference>
<protein>
    <submittedName>
        <fullName evidence="1">Uncharacterized protein</fullName>
    </submittedName>
</protein>
<dbReference type="AlphaFoldDB" id="A0AAC9LCY1"/>
<dbReference type="KEGG" id="acad:UA74_17625"/>
<evidence type="ECO:0000313" key="1">
    <source>
        <dbReference type="EMBL" id="APU15553.1"/>
    </source>
</evidence>
<keyword evidence="2" id="KW-1185">Reference proteome</keyword>
<accession>A0AAC9LCY1</accession>
<dbReference type="EMBL" id="CP016076">
    <property type="protein sequence ID" value="APU15553.1"/>
    <property type="molecule type" value="Genomic_DNA"/>
</dbReference>
<sequence length="58" mass="6124">MTGAAGVASRHTDGSRHTIRVMTVVEPGSNTVRGAAFHRDGLHYAPRVTRQACSTAFG</sequence>